<evidence type="ECO:0000313" key="2">
    <source>
        <dbReference type="EMBL" id="KAJ4844820.1"/>
    </source>
</evidence>
<dbReference type="SMART" id="SM00256">
    <property type="entry name" value="FBOX"/>
    <property type="match status" value="1"/>
</dbReference>
<dbReference type="OrthoDB" id="5319261at2759"/>
<keyword evidence="3" id="KW-1185">Reference proteome</keyword>
<reference evidence="2" key="1">
    <citation type="submission" date="2022-02" db="EMBL/GenBank/DDBJ databases">
        <authorList>
            <person name="Henning P.M."/>
            <person name="McCubbin A.G."/>
            <person name="Shore J.S."/>
        </authorList>
    </citation>
    <scope>NUCLEOTIDE SEQUENCE</scope>
    <source>
        <strain evidence="2">F60SS</strain>
        <tissue evidence="2">Leaves</tissue>
    </source>
</reference>
<comment type="caution">
    <text evidence="2">The sequence shown here is derived from an EMBL/GenBank/DDBJ whole genome shotgun (WGS) entry which is preliminary data.</text>
</comment>
<gene>
    <name evidence="2" type="ORF">Tsubulata_037115</name>
</gene>
<proteinExistence type="predicted"/>
<sequence length="332" mass="37795">MWSSENQENMLSMEMKHDKTRAPDNRLLVDQAKATKTEQLVISTNMAAPNSSYLPPEIVEKILRLLPTKSIARFRSVSKLLFSFVAIKFNVPKLLHKPCVVSKYATGPHLVPGPGECKVEIFSLKTGSWKELKNPDKEYLQHMRWPGDMGLLLNGALHWRPRREESSREGEKGEAIAALAFDLEKEKFFLVPGPPIKICPGYGAFRFGVVGEYLCHSHSENYGCNNIIWVMKEYCNKASWVPFITYTSLRITFPEFFGAAEGRVEHVCDFIPQSFKDGRYMLLQFSNDLDVLRWNNNLEESDKAGRYSKEIKVGSVRGSLPYTQTLTSPYVS</sequence>
<dbReference type="InterPro" id="IPR006527">
    <property type="entry name" value="F-box-assoc_dom_typ1"/>
</dbReference>
<feature type="domain" description="F-box" evidence="1">
    <location>
        <begin position="54"/>
        <end position="93"/>
    </location>
</feature>
<evidence type="ECO:0000313" key="3">
    <source>
        <dbReference type="Proteomes" id="UP001141552"/>
    </source>
</evidence>
<dbReference type="EMBL" id="JAKUCV010001856">
    <property type="protein sequence ID" value="KAJ4844820.1"/>
    <property type="molecule type" value="Genomic_DNA"/>
</dbReference>
<organism evidence="2 3">
    <name type="scientific">Turnera subulata</name>
    <dbReference type="NCBI Taxonomy" id="218843"/>
    <lineage>
        <taxon>Eukaryota</taxon>
        <taxon>Viridiplantae</taxon>
        <taxon>Streptophyta</taxon>
        <taxon>Embryophyta</taxon>
        <taxon>Tracheophyta</taxon>
        <taxon>Spermatophyta</taxon>
        <taxon>Magnoliopsida</taxon>
        <taxon>eudicotyledons</taxon>
        <taxon>Gunneridae</taxon>
        <taxon>Pentapetalae</taxon>
        <taxon>rosids</taxon>
        <taxon>fabids</taxon>
        <taxon>Malpighiales</taxon>
        <taxon>Passifloraceae</taxon>
        <taxon>Turnera</taxon>
    </lineage>
</organism>
<reference evidence="2" key="2">
    <citation type="journal article" date="2023" name="Plants (Basel)">
        <title>Annotation of the Turnera subulata (Passifloraceae) Draft Genome Reveals the S-Locus Evolved after the Divergence of Turneroideae from Passifloroideae in a Stepwise Manner.</title>
        <authorList>
            <person name="Henning P.M."/>
            <person name="Roalson E.H."/>
            <person name="Mir W."/>
            <person name="McCubbin A.G."/>
            <person name="Shore J.S."/>
        </authorList>
    </citation>
    <scope>NUCLEOTIDE SEQUENCE</scope>
    <source>
        <strain evidence="2">F60SS</strain>
    </source>
</reference>
<dbReference type="Pfam" id="PF00646">
    <property type="entry name" value="F-box"/>
    <property type="match status" value="1"/>
</dbReference>
<dbReference type="InterPro" id="IPR050796">
    <property type="entry name" value="SCF_F-box_component"/>
</dbReference>
<dbReference type="Pfam" id="PF07734">
    <property type="entry name" value="FBA_1"/>
    <property type="match status" value="1"/>
</dbReference>
<evidence type="ECO:0000259" key="1">
    <source>
        <dbReference type="SMART" id="SM00256"/>
    </source>
</evidence>
<dbReference type="InterPro" id="IPR036047">
    <property type="entry name" value="F-box-like_dom_sf"/>
</dbReference>
<protein>
    <recommendedName>
        <fullName evidence="1">F-box domain-containing protein</fullName>
    </recommendedName>
</protein>
<dbReference type="PANTHER" id="PTHR31672:SF13">
    <property type="entry name" value="F-BOX PROTEIN CPR30-LIKE"/>
    <property type="match status" value="1"/>
</dbReference>
<accession>A0A9Q0G9D4</accession>
<name>A0A9Q0G9D4_9ROSI</name>
<dbReference type="SUPFAM" id="SSF81383">
    <property type="entry name" value="F-box domain"/>
    <property type="match status" value="1"/>
</dbReference>
<dbReference type="InterPro" id="IPR001810">
    <property type="entry name" value="F-box_dom"/>
</dbReference>
<dbReference type="Proteomes" id="UP001141552">
    <property type="component" value="Unassembled WGS sequence"/>
</dbReference>
<dbReference type="AlphaFoldDB" id="A0A9Q0G9D4"/>
<dbReference type="PANTHER" id="PTHR31672">
    <property type="entry name" value="BNACNNG10540D PROTEIN"/>
    <property type="match status" value="1"/>
</dbReference>